<dbReference type="Gene3D" id="3.20.20.70">
    <property type="entry name" value="Aldolase class I"/>
    <property type="match status" value="1"/>
</dbReference>
<evidence type="ECO:0000256" key="1">
    <source>
        <dbReference type="ARBA" id="ARBA00007592"/>
    </source>
</evidence>
<evidence type="ECO:0000256" key="3">
    <source>
        <dbReference type="PIRNR" id="PIRNR001365"/>
    </source>
</evidence>
<organism evidence="6 7">
    <name type="scientific">Herbidospora galbida</name>
    <dbReference type="NCBI Taxonomy" id="2575442"/>
    <lineage>
        <taxon>Bacteria</taxon>
        <taxon>Bacillati</taxon>
        <taxon>Actinomycetota</taxon>
        <taxon>Actinomycetes</taxon>
        <taxon>Streptosporangiales</taxon>
        <taxon>Streptosporangiaceae</taxon>
        <taxon>Herbidospora</taxon>
    </lineage>
</organism>
<dbReference type="PRINTS" id="PR00146">
    <property type="entry name" value="DHPICSNTHASE"/>
</dbReference>
<dbReference type="Pfam" id="PF00701">
    <property type="entry name" value="DHDPS"/>
    <property type="match status" value="1"/>
</dbReference>
<dbReference type="GO" id="GO:0008840">
    <property type="term" value="F:4-hydroxy-tetrahydrodipicolinate synthase activity"/>
    <property type="evidence" value="ECO:0007669"/>
    <property type="project" value="TreeGrafter"/>
</dbReference>
<sequence>MTLDGLYVPLITPFQDSGEVSLDALEGLARRVLADGAAGLVALGTTGEPGSLDEAEKRAVVEVVARVCQERSAPLLVGANTVEALGRLGDRAFRNRAPETVAALTVVPPFVRPGEDGVVAYFTHLAATSPVPLVVYDVPLRTGQPLSAETLRRLAAIPGVVGIKSATGGIGDVVVELLADPPAGFAILGGDDACLSPLLAMGAHGGVVASALVATAGFARLIDVWRAGSVTEARDLGRRLALLSLKLFAEPNPTVIKEVLHARGDIPSPSVRLPLLAAAPATVVAALSAEASATHPCRIMRWRDTYREDVHDGHRSPS</sequence>
<dbReference type="SMART" id="SM01130">
    <property type="entry name" value="DHDPS"/>
    <property type="match status" value="1"/>
</dbReference>
<dbReference type="PIRSF" id="PIRSF001365">
    <property type="entry name" value="DHDPS"/>
    <property type="match status" value="1"/>
</dbReference>
<comment type="similarity">
    <text evidence="1 3">Belongs to the DapA family.</text>
</comment>
<dbReference type="GO" id="GO:0005829">
    <property type="term" value="C:cytosol"/>
    <property type="evidence" value="ECO:0007669"/>
    <property type="project" value="TreeGrafter"/>
</dbReference>
<evidence type="ECO:0000256" key="5">
    <source>
        <dbReference type="PIRSR" id="PIRSR001365-2"/>
    </source>
</evidence>
<feature type="binding site" evidence="5">
    <location>
        <position position="46"/>
    </location>
    <ligand>
        <name>pyruvate</name>
        <dbReference type="ChEBI" id="CHEBI:15361"/>
    </ligand>
</feature>
<evidence type="ECO:0000256" key="4">
    <source>
        <dbReference type="PIRSR" id="PIRSR001365-1"/>
    </source>
</evidence>
<dbReference type="Proteomes" id="UP000308705">
    <property type="component" value="Unassembled WGS sequence"/>
</dbReference>
<name>A0A4U3MAM4_9ACTN</name>
<feature type="binding site" evidence="5">
    <location>
        <position position="207"/>
    </location>
    <ligand>
        <name>pyruvate</name>
        <dbReference type="ChEBI" id="CHEBI:15361"/>
    </ligand>
</feature>
<feature type="active site" description="Schiff-base intermediate with substrate" evidence="4">
    <location>
        <position position="164"/>
    </location>
</feature>
<dbReference type="SUPFAM" id="SSF51569">
    <property type="entry name" value="Aldolase"/>
    <property type="match status" value="1"/>
</dbReference>
<evidence type="ECO:0000313" key="6">
    <source>
        <dbReference type="EMBL" id="TKK85359.1"/>
    </source>
</evidence>
<evidence type="ECO:0000256" key="2">
    <source>
        <dbReference type="ARBA" id="ARBA00023239"/>
    </source>
</evidence>
<dbReference type="RefSeq" id="WP_137249693.1">
    <property type="nucleotide sequence ID" value="NZ_SZQA01000028.1"/>
</dbReference>
<dbReference type="InterPro" id="IPR013785">
    <property type="entry name" value="Aldolase_TIM"/>
</dbReference>
<dbReference type="PANTHER" id="PTHR12128:SF66">
    <property type="entry name" value="4-HYDROXY-2-OXOGLUTARATE ALDOLASE, MITOCHONDRIAL"/>
    <property type="match status" value="1"/>
</dbReference>
<feature type="active site" description="Proton donor/acceptor" evidence="4">
    <location>
        <position position="136"/>
    </location>
</feature>
<dbReference type="AlphaFoldDB" id="A0A4U3MAM4"/>
<protein>
    <submittedName>
        <fullName evidence="6">4-hydroxy-tetrahydrodipicolinate synthase</fullName>
    </submittedName>
</protein>
<gene>
    <name evidence="6" type="ORF">FDA94_25955</name>
</gene>
<dbReference type="PANTHER" id="PTHR12128">
    <property type="entry name" value="DIHYDRODIPICOLINATE SYNTHASE"/>
    <property type="match status" value="1"/>
</dbReference>
<dbReference type="EMBL" id="SZQA01000028">
    <property type="protein sequence ID" value="TKK85359.1"/>
    <property type="molecule type" value="Genomic_DNA"/>
</dbReference>
<comment type="caution">
    <text evidence="6">The sequence shown here is derived from an EMBL/GenBank/DDBJ whole genome shotgun (WGS) entry which is preliminary data.</text>
</comment>
<keyword evidence="2 3" id="KW-0456">Lyase</keyword>
<evidence type="ECO:0000313" key="7">
    <source>
        <dbReference type="Proteomes" id="UP000308705"/>
    </source>
</evidence>
<proteinExistence type="inferred from homology"/>
<reference evidence="6 7" key="1">
    <citation type="submission" date="2019-04" db="EMBL/GenBank/DDBJ databases">
        <title>Herbidospora sp. NEAU-GS14.nov., a novel actinomycete isolated from soil.</title>
        <authorList>
            <person name="Han L."/>
        </authorList>
    </citation>
    <scope>NUCLEOTIDE SEQUENCE [LARGE SCALE GENOMIC DNA]</scope>
    <source>
        <strain evidence="6 7">NEAU-GS14</strain>
    </source>
</reference>
<dbReference type="InterPro" id="IPR002220">
    <property type="entry name" value="DapA-like"/>
</dbReference>
<keyword evidence="7" id="KW-1185">Reference proteome</keyword>
<accession>A0A4U3MAM4</accession>
<dbReference type="OrthoDB" id="9782828at2"/>